<dbReference type="PANTHER" id="PTHR30303">
    <property type="entry name" value="HYDROGENASE ISOENZYMES FORMATION PROTEIN HYPE"/>
    <property type="match status" value="1"/>
</dbReference>
<dbReference type="InterPro" id="IPR036921">
    <property type="entry name" value="PurM-like_N_sf"/>
</dbReference>
<keyword evidence="5" id="KW-1185">Reference proteome</keyword>
<evidence type="ECO:0000313" key="5">
    <source>
        <dbReference type="Proteomes" id="UP000282654"/>
    </source>
</evidence>
<dbReference type="InterPro" id="IPR011854">
    <property type="entry name" value="HypE"/>
</dbReference>
<feature type="domain" description="PurM-like C-terminal" evidence="3">
    <location>
        <begin position="164"/>
        <end position="311"/>
    </location>
</feature>
<dbReference type="OrthoDB" id="9801934at2"/>
<dbReference type="GO" id="GO:0051604">
    <property type="term" value="P:protein maturation"/>
    <property type="evidence" value="ECO:0007669"/>
    <property type="project" value="TreeGrafter"/>
</dbReference>
<dbReference type="RefSeq" id="WP_123928710.1">
    <property type="nucleotide sequence ID" value="NZ_RKRE01000002.1"/>
</dbReference>
<comment type="similarity">
    <text evidence="1">Belongs to the HypE family.</text>
</comment>
<dbReference type="PIRSF" id="PIRSF005644">
    <property type="entry name" value="Hdrgns_mtr_HypE"/>
    <property type="match status" value="1"/>
</dbReference>
<dbReference type="Gene3D" id="3.30.1330.10">
    <property type="entry name" value="PurM-like, N-terminal domain"/>
    <property type="match status" value="1"/>
</dbReference>
<accession>A0A3N5ANZ6</accession>
<dbReference type="Proteomes" id="UP000282654">
    <property type="component" value="Unassembled WGS sequence"/>
</dbReference>
<dbReference type="PANTHER" id="PTHR30303:SF0">
    <property type="entry name" value="CARBAMOYL DEHYDRATASE HYPE"/>
    <property type="match status" value="1"/>
</dbReference>
<dbReference type="CDD" id="cd02197">
    <property type="entry name" value="HypE"/>
    <property type="match status" value="1"/>
</dbReference>
<dbReference type="Gene3D" id="3.90.650.10">
    <property type="entry name" value="PurM-like C-terminal domain"/>
    <property type="match status" value="1"/>
</dbReference>
<dbReference type="SUPFAM" id="SSF56042">
    <property type="entry name" value="PurM C-terminal domain-like"/>
    <property type="match status" value="1"/>
</dbReference>
<dbReference type="InterPro" id="IPR036676">
    <property type="entry name" value="PurM-like_C_sf"/>
</dbReference>
<dbReference type="Pfam" id="PF00586">
    <property type="entry name" value="AIRS"/>
    <property type="match status" value="1"/>
</dbReference>
<evidence type="ECO:0000256" key="1">
    <source>
        <dbReference type="ARBA" id="ARBA00006243"/>
    </source>
</evidence>
<sequence length="336" mass="34606">MRKNDVVLLAHGDGGALTHELITGLFLRYFPGRTLQSLTDAAALELSGGRVAVSTDSFVVSPLFFPGGDIGKLSVCGTVNDLAVVGAKPLYLTASFLIEEGLPLAELERVVASMAAACAEAGVEIVAGDTKVVGRGNLDRLFINTTGVGLIPDGVELGYARLAPGDQILVNGPIGEHGMTILALREGFGFAGQVASDCAPLNGIIGELLAAVPGVKLMRDLTRGGLATAAKEIALAAGCDIILKEDAIPVRPEVKGAAELLGLDPLYLANEGKFMAVVPAADGEKALGVLRRHPLGQEAALIGEVCSGRGNVYLKTAFGGTKFLDMLAGTPLPRIC</sequence>
<dbReference type="EMBL" id="RKRE01000002">
    <property type="protein sequence ID" value="RPF46673.1"/>
    <property type="molecule type" value="Genomic_DNA"/>
</dbReference>
<comment type="caution">
    <text evidence="4">The sequence shown here is derived from an EMBL/GenBank/DDBJ whole genome shotgun (WGS) entry which is preliminary data.</text>
</comment>
<dbReference type="InterPro" id="IPR010918">
    <property type="entry name" value="PurM-like_C_dom"/>
</dbReference>
<evidence type="ECO:0000259" key="3">
    <source>
        <dbReference type="Pfam" id="PF02769"/>
    </source>
</evidence>
<dbReference type="AlphaFoldDB" id="A0A3N5ANZ6"/>
<dbReference type="NCBIfam" id="TIGR02124">
    <property type="entry name" value="hypE"/>
    <property type="match status" value="1"/>
</dbReference>
<evidence type="ECO:0000313" key="4">
    <source>
        <dbReference type="EMBL" id="RPF46673.1"/>
    </source>
</evidence>
<dbReference type="InterPro" id="IPR016188">
    <property type="entry name" value="PurM-like_N"/>
</dbReference>
<proteinExistence type="inferred from homology"/>
<name>A0A3N5ANZ6_9THEO</name>
<reference evidence="4 5" key="1">
    <citation type="submission" date="2018-11" db="EMBL/GenBank/DDBJ databases">
        <title>Genomic Encyclopedia of Type Strains, Phase IV (KMG-IV): sequencing the most valuable type-strain genomes for metagenomic binning, comparative biology and taxonomic classification.</title>
        <authorList>
            <person name="Goeker M."/>
        </authorList>
    </citation>
    <scope>NUCLEOTIDE SEQUENCE [LARGE SCALE GENOMIC DNA]</scope>
    <source>
        <strain evidence="4 5">DSM 102936</strain>
    </source>
</reference>
<protein>
    <submittedName>
        <fullName evidence="4">Hydrogenase maturation carbamoyl dehydratase HypE</fullName>
    </submittedName>
</protein>
<dbReference type="SUPFAM" id="SSF55326">
    <property type="entry name" value="PurM N-terminal domain-like"/>
    <property type="match status" value="1"/>
</dbReference>
<feature type="domain" description="PurM-like N-terminal" evidence="2">
    <location>
        <begin position="40"/>
        <end position="151"/>
    </location>
</feature>
<evidence type="ECO:0000259" key="2">
    <source>
        <dbReference type="Pfam" id="PF00586"/>
    </source>
</evidence>
<gene>
    <name evidence="4" type="ORF">EDD75_0925</name>
</gene>
<dbReference type="Pfam" id="PF02769">
    <property type="entry name" value="AIRS_C"/>
    <property type="match status" value="1"/>
</dbReference>
<organism evidence="4 5">
    <name type="scientific">Thermodesulfitimonas autotrophica</name>
    <dbReference type="NCBI Taxonomy" id="1894989"/>
    <lineage>
        <taxon>Bacteria</taxon>
        <taxon>Bacillati</taxon>
        <taxon>Bacillota</taxon>
        <taxon>Clostridia</taxon>
        <taxon>Thermoanaerobacterales</taxon>
        <taxon>Thermoanaerobacteraceae</taxon>
        <taxon>Thermodesulfitimonas</taxon>
    </lineage>
</organism>